<accession>A0A2V2WIW2</accession>
<gene>
    <name evidence="1" type="ORF">C3747_98g111</name>
</gene>
<dbReference type="Proteomes" id="UP000246078">
    <property type="component" value="Unassembled WGS sequence"/>
</dbReference>
<evidence type="ECO:0000313" key="1">
    <source>
        <dbReference type="EMBL" id="PWV07753.1"/>
    </source>
</evidence>
<dbReference type="VEuPathDB" id="TriTrypDB:TCDM_06652"/>
<dbReference type="EMBL" id="PRFC01000098">
    <property type="protein sequence ID" value="PWV07753.1"/>
    <property type="molecule type" value="Genomic_DNA"/>
</dbReference>
<name>A0A2V2WIW2_TRYCR</name>
<protein>
    <submittedName>
        <fullName evidence="1">Putative receptor-type adenylate cyclase</fullName>
    </submittedName>
</protein>
<dbReference type="VEuPathDB" id="TriTrypDB:C3747_98g111"/>
<evidence type="ECO:0000313" key="2">
    <source>
        <dbReference type="Proteomes" id="UP000246078"/>
    </source>
</evidence>
<dbReference type="VEuPathDB" id="TriTrypDB:TcCL_ESM02720"/>
<reference evidence="1 2" key="1">
    <citation type="journal article" date="2018" name="Microb. Genom.">
        <title>Expanding an expanded genome: long-read sequencing of Trypanosoma cruzi.</title>
        <authorList>
            <person name="Berna L."/>
            <person name="Rodriguez M."/>
            <person name="Chiribao M.L."/>
            <person name="Parodi-Talice A."/>
            <person name="Pita S."/>
            <person name="Rijo G."/>
            <person name="Alvarez-Valin F."/>
            <person name="Robello C."/>
        </authorList>
    </citation>
    <scope>NUCLEOTIDE SEQUENCE [LARGE SCALE GENOMIC DNA]</scope>
    <source>
        <strain evidence="1 2">TCC</strain>
    </source>
</reference>
<comment type="caution">
    <text evidence="1">The sequence shown here is derived from an EMBL/GenBank/DDBJ whole genome shotgun (WGS) entry which is preliminary data.</text>
</comment>
<sequence length="150" mass="16522">MLAVLFGTFAAPQRLKALLPLCQRWSVRMPRGAGAGCDQDVCRVVIGRLAAKVCGVIKKSVSGDSIEGGLRTMSLSEGAFIGSDGALRLRRFSVERAGLLGDYIGEVAFARRPCPRRRRCGGWRRTRLPPLKLQACVKCASLWQRMVFER</sequence>
<proteinExistence type="predicted"/>
<keyword evidence="1" id="KW-0675">Receptor</keyword>
<dbReference type="AlphaFoldDB" id="A0A2V2WIW2"/>
<organism evidence="1 2">
    <name type="scientific">Trypanosoma cruzi</name>
    <dbReference type="NCBI Taxonomy" id="5693"/>
    <lineage>
        <taxon>Eukaryota</taxon>
        <taxon>Discoba</taxon>
        <taxon>Euglenozoa</taxon>
        <taxon>Kinetoplastea</taxon>
        <taxon>Metakinetoplastina</taxon>
        <taxon>Trypanosomatida</taxon>
        <taxon>Trypanosomatidae</taxon>
        <taxon>Trypanosoma</taxon>
        <taxon>Schizotrypanum</taxon>
    </lineage>
</organism>